<dbReference type="Proteomes" id="UP001274321">
    <property type="component" value="Unassembled WGS sequence"/>
</dbReference>
<protein>
    <submittedName>
        <fullName evidence="1">Uncharacterized protein</fullName>
    </submittedName>
</protein>
<dbReference type="EMBL" id="JAXAFJ010000007">
    <property type="protein sequence ID" value="MDX6806841.1"/>
    <property type="molecule type" value="Genomic_DNA"/>
</dbReference>
<gene>
    <name evidence="1" type="ORF">SCD90_12270</name>
</gene>
<sequence>MTAPKTLARFLAVPSEDDDNVQLTIEAEDGSTFSVNATAEQVEDIIDTLDMLFGEDDED</sequence>
<reference evidence="1 2" key="1">
    <citation type="submission" date="2023-11" db="EMBL/GenBank/DDBJ databases">
        <authorList>
            <person name="Bao R."/>
        </authorList>
    </citation>
    <scope>NUCLEOTIDE SEQUENCE [LARGE SCALE GENOMIC DNA]</scope>
    <source>
        <strain evidence="1 2">PJ23</strain>
    </source>
</reference>
<evidence type="ECO:0000313" key="2">
    <source>
        <dbReference type="Proteomes" id="UP001274321"/>
    </source>
</evidence>
<name>A0ABU4RPR9_9HYPH</name>
<dbReference type="RefSeq" id="WP_319844966.1">
    <property type="nucleotide sequence ID" value="NZ_JAXAFJ010000007.1"/>
</dbReference>
<accession>A0ABU4RPR9</accession>
<keyword evidence="2" id="KW-1185">Reference proteome</keyword>
<organism evidence="1 2">
    <name type="scientific">Terrihabitans rhizophilus</name>
    <dbReference type="NCBI Taxonomy" id="3092662"/>
    <lineage>
        <taxon>Bacteria</taxon>
        <taxon>Pseudomonadati</taxon>
        <taxon>Pseudomonadota</taxon>
        <taxon>Alphaproteobacteria</taxon>
        <taxon>Hyphomicrobiales</taxon>
        <taxon>Terrihabitans</taxon>
    </lineage>
</organism>
<evidence type="ECO:0000313" key="1">
    <source>
        <dbReference type="EMBL" id="MDX6806841.1"/>
    </source>
</evidence>
<proteinExistence type="predicted"/>
<comment type="caution">
    <text evidence="1">The sequence shown here is derived from an EMBL/GenBank/DDBJ whole genome shotgun (WGS) entry which is preliminary data.</text>
</comment>